<protein>
    <submittedName>
        <fullName evidence="9">Putative disease resistance protein RGA3</fullName>
    </submittedName>
</protein>
<dbReference type="InterPro" id="IPR027417">
    <property type="entry name" value="P-loop_NTPase"/>
</dbReference>
<dbReference type="FunFam" id="3.40.50.300:FF:001091">
    <property type="entry name" value="Probable disease resistance protein At1g61300"/>
    <property type="match status" value="1"/>
</dbReference>
<dbReference type="Gene3D" id="1.10.10.10">
    <property type="entry name" value="Winged helix-like DNA-binding domain superfamily/Winged helix DNA-binding domain"/>
    <property type="match status" value="1"/>
</dbReference>
<keyword evidence="2" id="KW-0547">Nucleotide-binding</keyword>
<evidence type="ECO:0000256" key="2">
    <source>
        <dbReference type="ARBA" id="ARBA00022741"/>
    </source>
</evidence>
<dbReference type="AlphaFoldDB" id="A0A445LIY5"/>
<dbReference type="Pfam" id="PF23598">
    <property type="entry name" value="LRR_14"/>
    <property type="match status" value="1"/>
</dbReference>
<dbReference type="PANTHER" id="PTHR36766:SF42">
    <property type="entry name" value="NB-ARC DOMAIN DISEASE RESISTANCE PROTEIN"/>
    <property type="match status" value="1"/>
</dbReference>
<dbReference type="Pfam" id="PF18052">
    <property type="entry name" value="Rx_N"/>
    <property type="match status" value="1"/>
</dbReference>
<dbReference type="CDD" id="cd14798">
    <property type="entry name" value="RX-CC_like"/>
    <property type="match status" value="1"/>
</dbReference>
<dbReference type="InterPro" id="IPR002182">
    <property type="entry name" value="NB-ARC"/>
</dbReference>
<evidence type="ECO:0000259" key="8">
    <source>
        <dbReference type="Pfam" id="PF23598"/>
    </source>
</evidence>
<dbReference type="Gene3D" id="1.20.5.4130">
    <property type="match status" value="1"/>
</dbReference>
<dbReference type="GO" id="GO:0005524">
    <property type="term" value="F:ATP binding"/>
    <property type="evidence" value="ECO:0007669"/>
    <property type="project" value="UniProtKB-KW"/>
</dbReference>
<keyword evidence="1" id="KW-0677">Repeat</keyword>
<dbReference type="GO" id="GO:0051707">
    <property type="term" value="P:response to other organism"/>
    <property type="evidence" value="ECO:0007669"/>
    <property type="project" value="UniProtKB-ARBA"/>
</dbReference>
<dbReference type="Pfam" id="PF23559">
    <property type="entry name" value="WHD_DRP"/>
    <property type="match status" value="1"/>
</dbReference>
<keyword evidence="4" id="KW-0067">ATP-binding</keyword>
<dbReference type="InterPro" id="IPR055414">
    <property type="entry name" value="LRR_R13L4/SHOC2-like"/>
</dbReference>
<sequence>MAEAVVEIVLEKLNSLIQKELGLFLGFDQDIKRIANLLTSIKATLEDAEEKKFSNRDIKHWLGKLKDAARILDDILDECGPSDKVQNSYLSSFHPKHVVFHYKIAKNMKMIREKLEKIANERTEFNLTEMVRERSGVIEWRKTSSVITEPHIYGREEDKDKIIEFLVDDASHYEDLSVYPIVGLGGLGKTTLAQLIFNHEKVVHHFELRIWVCVSEDFSLRRMTKVIIEEATGRAREDMDLEPQQRGLQDLLQRKRYLLVLDDVWDDKQENWQKLKSLLACGAPGASILVTTRLSKVAEIMGTIKIPHELSLLSDNDCWELFKHQAFGPNEVEHVELEDIGKEIVKKCGGLPLAAKELGSLLRFERKKNEWLNVKERNLLELSHNGNSIMASLRLSYLNLPIRLRQCFAYCAIFPKHEQIWKQQLVELWMANGLISSNERLDFEDVGDGIWNELYWRSFFQDIKKDEFGKVTSFKLHGLVHDLAQSVTEDVSCITDDNGGTVLIEKIHHLSNHRSRSDSIHLHQVESLRTYLLPHQHGGALSPDVLKCSSLRMLHLGQREELSSSIGDLKHLRYLNLSGGEFETLPESLCKLWNLQILKLDNCRNLKILPNSLILLKYLQQLSLKDCYKLLSLPPQIGKLTSLRSLTKYFVSKEKGFFLAELGALKLKGDLEIKHLGKVKSVKDVKEANMSIKPLNKLKLSWDKYDEEWEIQENVKEILEGLCPDTQQLQSLWVGGYKGDYFPQWIFSPSLMYLRIEGCRDVKALDEALQHMTVLHSLSLYYLRNLESLPDCLGDLPLLRELAIAFCSKLRRLPTSLRLQTLKTLRIWGCPDLEMETRHDSSKVAHFPEIRVNGYLIKV</sequence>
<dbReference type="Proteomes" id="UP000289340">
    <property type="component" value="Chromosome 2"/>
</dbReference>
<evidence type="ECO:0000313" key="10">
    <source>
        <dbReference type="Proteomes" id="UP000289340"/>
    </source>
</evidence>
<dbReference type="InterPro" id="IPR041118">
    <property type="entry name" value="Rx_N"/>
</dbReference>
<evidence type="ECO:0000256" key="4">
    <source>
        <dbReference type="ARBA" id="ARBA00022840"/>
    </source>
</evidence>
<dbReference type="InterPro" id="IPR038005">
    <property type="entry name" value="RX-like_CC"/>
</dbReference>
<dbReference type="InterPro" id="IPR058922">
    <property type="entry name" value="WHD_DRP"/>
</dbReference>
<name>A0A445LIY5_GLYSO</name>
<dbReference type="PRINTS" id="PR00364">
    <property type="entry name" value="DISEASERSIST"/>
</dbReference>
<dbReference type="Gene3D" id="3.40.50.300">
    <property type="entry name" value="P-loop containing nucleotide triphosphate hydrolases"/>
    <property type="match status" value="1"/>
</dbReference>
<comment type="caution">
    <text evidence="9">The sequence shown here is derived from an EMBL/GenBank/DDBJ whole genome shotgun (WGS) entry which is preliminary data.</text>
</comment>
<dbReference type="GO" id="GO:0043531">
    <property type="term" value="F:ADP binding"/>
    <property type="evidence" value="ECO:0007669"/>
    <property type="project" value="InterPro"/>
</dbReference>
<proteinExistence type="predicted"/>
<evidence type="ECO:0000313" key="9">
    <source>
        <dbReference type="EMBL" id="RZC23154.1"/>
    </source>
</evidence>
<dbReference type="SUPFAM" id="SSF52058">
    <property type="entry name" value="L domain-like"/>
    <property type="match status" value="1"/>
</dbReference>
<evidence type="ECO:0000259" key="6">
    <source>
        <dbReference type="Pfam" id="PF18052"/>
    </source>
</evidence>
<dbReference type="Pfam" id="PF00931">
    <property type="entry name" value="NB-ARC"/>
    <property type="match status" value="1"/>
</dbReference>
<dbReference type="SMR" id="A0A445LIY5"/>
<dbReference type="FunFam" id="1.10.10.10:FF:000322">
    <property type="entry name" value="Probable disease resistance protein At1g63360"/>
    <property type="match status" value="1"/>
</dbReference>
<dbReference type="Gene3D" id="3.80.10.10">
    <property type="entry name" value="Ribonuclease Inhibitor"/>
    <property type="match status" value="2"/>
</dbReference>
<evidence type="ECO:0000259" key="7">
    <source>
        <dbReference type="Pfam" id="PF23559"/>
    </source>
</evidence>
<dbReference type="InterPro" id="IPR032675">
    <property type="entry name" value="LRR_dom_sf"/>
</dbReference>
<keyword evidence="10" id="KW-1185">Reference proteome</keyword>
<accession>A0A445LIY5</accession>
<dbReference type="EMBL" id="QZWG01000002">
    <property type="protein sequence ID" value="RZC23154.1"/>
    <property type="molecule type" value="Genomic_DNA"/>
</dbReference>
<feature type="domain" description="NB-ARC" evidence="5">
    <location>
        <begin position="156"/>
        <end position="327"/>
    </location>
</feature>
<feature type="domain" description="Disease resistance protein winged helix" evidence="7">
    <location>
        <begin position="413"/>
        <end position="484"/>
    </location>
</feature>
<feature type="domain" description="Disease resistance N-terminal" evidence="6">
    <location>
        <begin position="5"/>
        <end position="81"/>
    </location>
</feature>
<gene>
    <name evidence="9" type="ORF">D0Y65_002822</name>
</gene>
<dbReference type="SUPFAM" id="SSF52540">
    <property type="entry name" value="P-loop containing nucleoside triphosphate hydrolases"/>
    <property type="match status" value="1"/>
</dbReference>
<evidence type="ECO:0000256" key="1">
    <source>
        <dbReference type="ARBA" id="ARBA00022737"/>
    </source>
</evidence>
<dbReference type="Gramene" id="XM_028338600.1">
    <property type="protein sequence ID" value="XP_028194401.1"/>
    <property type="gene ID" value="LOC114379828"/>
</dbReference>
<dbReference type="GO" id="GO:0006952">
    <property type="term" value="P:defense response"/>
    <property type="evidence" value="ECO:0007669"/>
    <property type="project" value="UniProtKB-KW"/>
</dbReference>
<dbReference type="Gene3D" id="1.10.8.430">
    <property type="entry name" value="Helical domain of apoptotic protease-activating factors"/>
    <property type="match status" value="1"/>
</dbReference>
<dbReference type="InterPro" id="IPR042197">
    <property type="entry name" value="Apaf_helical"/>
</dbReference>
<evidence type="ECO:0000256" key="3">
    <source>
        <dbReference type="ARBA" id="ARBA00022821"/>
    </source>
</evidence>
<feature type="domain" description="Disease resistance R13L4/SHOC-2-like LRR" evidence="8">
    <location>
        <begin position="541"/>
        <end position="781"/>
    </location>
</feature>
<evidence type="ECO:0000259" key="5">
    <source>
        <dbReference type="Pfam" id="PF00931"/>
    </source>
</evidence>
<organism evidence="9 10">
    <name type="scientific">Glycine soja</name>
    <name type="common">Wild soybean</name>
    <dbReference type="NCBI Taxonomy" id="3848"/>
    <lineage>
        <taxon>Eukaryota</taxon>
        <taxon>Viridiplantae</taxon>
        <taxon>Streptophyta</taxon>
        <taxon>Embryophyta</taxon>
        <taxon>Tracheophyta</taxon>
        <taxon>Spermatophyta</taxon>
        <taxon>Magnoliopsida</taxon>
        <taxon>eudicotyledons</taxon>
        <taxon>Gunneridae</taxon>
        <taxon>Pentapetalae</taxon>
        <taxon>rosids</taxon>
        <taxon>fabids</taxon>
        <taxon>Fabales</taxon>
        <taxon>Fabaceae</taxon>
        <taxon>Papilionoideae</taxon>
        <taxon>50 kb inversion clade</taxon>
        <taxon>NPAAA clade</taxon>
        <taxon>indigoferoid/millettioid clade</taxon>
        <taxon>Phaseoleae</taxon>
        <taxon>Glycine</taxon>
        <taxon>Glycine subgen. Soja</taxon>
    </lineage>
</organism>
<dbReference type="InterPro" id="IPR036388">
    <property type="entry name" value="WH-like_DNA-bd_sf"/>
</dbReference>
<reference evidence="9 10" key="1">
    <citation type="submission" date="2018-09" db="EMBL/GenBank/DDBJ databases">
        <title>A high-quality reference genome of wild soybean provides a powerful tool to mine soybean genomes.</title>
        <authorList>
            <person name="Xie M."/>
            <person name="Chung C.Y.L."/>
            <person name="Li M.-W."/>
            <person name="Wong F.-L."/>
            <person name="Chan T.-F."/>
            <person name="Lam H.-M."/>
        </authorList>
    </citation>
    <scope>NUCLEOTIDE SEQUENCE [LARGE SCALE GENOMIC DNA]</scope>
    <source>
        <strain evidence="10">cv. W05</strain>
        <tissue evidence="9">Hypocotyl of etiolated seedlings</tissue>
    </source>
</reference>
<keyword evidence="3" id="KW-0611">Plant defense</keyword>
<dbReference type="PANTHER" id="PTHR36766">
    <property type="entry name" value="PLANT BROAD-SPECTRUM MILDEW RESISTANCE PROTEIN RPW8"/>
    <property type="match status" value="1"/>
</dbReference>